<feature type="coiled-coil region" evidence="1">
    <location>
        <begin position="979"/>
        <end position="1006"/>
    </location>
</feature>
<dbReference type="AlphaFoldDB" id="A0A1R2CE20"/>
<sequence>MCAPDESVLNGVELNIKSVIGIDSTSITRAIQFTNEETLIYSAGPHIVMQDIATGKFICQPREESDSQVTLLKVIHDKDGSKTILGEAFYNNFPTLSYQDSEISHMLVHRHLAPSDHIIEVAISNDNEICYTLSHVFISAWMLKSQKLISYAKISPGIRKLEVLPGDENKIILGGIGYLRYWQLFSERKAIEESQENLHSGNVLDMQFIPGSNILLALCNEGKLLIFEDMEQREISLRTPATCLAVSSQECLLGYNNEVDTYLIDKNFQLHFLHIFKLPIKAGIVTCAAYSPDECNAVVMVKCESAIEIFLVETGECTVTRPFGTSLCTGGIKGISVSTGKELVCTYGYDKAIRVWSYSRQCKGIAEQHFTDNPCVAAIHPTGYQIAVGFENSLKIFYLLYDSLSLAFSIAKKCEAIAYSPCGKYLAFGQNNNICVYDPYTLTLTFMLQGHIGIPQQMRWKKEYLTSVCSHGTVHVWKLGEKIIDFSSSDFMVKQAFYDETLDLLACVHTDGVFRVWAELGVTQTFESTEKEFASLLLCYELDVMVLGMKNGLIRVMLWPIVMPPDEEAEPEWSEWPVHLGPVNYLSIAYSTIFTAGQDSMIVCLSAKQVKEGRVKQLIFKKENESLNTLSLIPQPTLDFQIEKIQQLNDSIRTLESDFFEFEQQEKKYDEKINELKSSYDKELNKIIDEYNKTVDTIEVHEKDFRIKKDEKNAQYATRLMLQNDKFSKMLNDEFEKYEHLKEEMETSCQKYSGQREEILMIHKEIIEQCEEDYELRMRKIMEAYNDLQKKVESEKKKYEAIIQQSDKEFEESMDENYRKQKEEIDEEKKRARECLGKHAKLIRDNMTMQKEVQILIEKKDEYDEENKNLTTEKNNIQEKLLELEKEMKKREEIIKKRENKIKDLRSLHIHLQNYRFVLDQKINSLKDERVPMEEQSQQIQQHIKKLYNELLEESTTQNSTLKLLLTFKQKNGEALNTNQDLREELLNSRNALNQLYSDLAKLLEERDTTQLITKLKDLYFKHVGKEDLYPSEEPTKPTLNEIFLKEKQDNIERIKYEKNQQEYFMQVMYKNMNSNKLKLEEEHGKQVLLKQQENARLINECYDLRQEKEALNKRISDLEAEIKRINYSHKGGIVPDSKPRSTVIKDTPFQEYMKKKYVTPQELYRPKNKPDFRIRSLIYELEKNRNEYAKQNRKFNEILG</sequence>
<evidence type="ECO:0000256" key="1">
    <source>
        <dbReference type="SAM" id="Coils"/>
    </source>
</evidence>
<evidence type="ECO:0000313" key="3">
    <source>
        <dbReference type="Proteomes" id="UP000187209"/>
    </source>
</evidence>
<feature type="coiled-coil region" evidence="1">
    <location>
        <begin position="1095"/>
        <end position="1129"/>
    </location>
</feature>
<dbReference type="Proteomes" id="UP000187209">
    <property type="component" value="Unassembled WGS sequence"/>
</dbReference>
<keyword evidence="1" id="KW-0175">Coiled coil</keyword>
<proteinExistence type="predicted"/>
<dbReference type="OrthoDB" id="310763at2759"/>
<accession>A0A1R2CE20</accession>
<feature type="coiled-coil region" evidence="1">
    <location>
        <begin position="638"/>
        <end position="665"/>
    </location>
</feature>
<dbReference type="EMBL" id="MPUH01000181">
    <property type="protein sequence ID" value="OMJ87258.1"/>
    <property type="molecule type" value="Genomic_DNA"/>
</dbReference>
<dbReference type="Gene3D" id="2.130.10.10">
    <property type="entry name" value="YVTN repeat-like/Quinoprotein amine dehydrogenase"/>
    <property type="match status" value="2"/>
</dbReference>
<evidence type="ECO:0000313" key="2">
    <source>
        <dbReference type="EMBL" id="OMJ87258.1"/>
    </source>
</evidence>
<evidence type="ECO:0008006" key="4">
    <source>
        <dbReference type="Google" id="ProtNLM"/>
    </source>
</evidence>
<protein>
    <recommendedName>
        <fullName evidence="4">Cilia- and flagella-associated protein 57</fullName>
    </recommendedName>
</protein>
<dbReference type="PANTHER" id="PTHR32215">
    <property type="entry name" value="CILIA- AND FLAGELLA-ASSOCIATED PROTEIN 57"/>
    <property type="match status" value="1"/>
</dbReference>
<dbReference type="InterPro" id="IPR001680">
    <property type="entry name" value="WD40_rpt"/>
</dbReference>
<dbReference type="SUPFAM" id="SSF50978">
    <property type="entry name" value="WD40 repeat-like"/>
    <property type="match status" value="2"/>
</dbReference>
<dbReference type="InterPro" id="IPR015943">
    <property type="entry name" value="WD40/YVTN_repeat-like_dom_sf"/>
</dbReference>
<organism evidence="2 3">
    <name type="scientific">Stentor coeruleus</name>
    <dbReference type="NCBI Taxonomy" id="5963"/>
    <lineage>
        <taxon>Eukaryota</taxon>
        <taxon>Sar</taxon>
        <taxon>Alveolata</taxon>
        <taxon>Ciliophora</taxon>
        <taxon>Postciliodesmatophora</taxon>
        <taxon>Heterotrichea</taxon>
        <taxon>Heterotrichida</taxon>
        <taxon>Stentoridae</taxon>
        <taxon>Stentor</taxon>
    </lineage>
</organism>
<feature type="coiled-coil region" evidence="1">
    <location>
        <begin position="771"/>
        <end position="901"/>
    </location>
</feature>
<reference evidence="2 3" key="1">
    <citation type="submission" date="2016-11" db="EMBL/GenBank/DDBJ databases">
        <title>The macronuclear genome of Stentor coeruleus: a giant cell with tiny introns.</title>
        <authorList>
            <person name="Slabodnick M."/>
            <person name="Ruby J.G."/>
            <person name="Reiff S.B."/>
            <person name="Swart E.C."/>
            <person name="Gosai S."/>
            <person name="Prabakaran S."/>
            <person name="Witkowska E."/>
            <person name="Larue G.E."/>
            <person name="Fisher S."/>
            <person name="Freeman R.M."/>
            <person name="Gunawardena J."/>
            <person name="Chu W."/>
            <person name="Stover N.A."/>
            <person name="Gregory B.D."/>
            <person name="Nowacki M."/>
            <person name="Derisi J."/>
            <person name="Roy S.W."/>
            <person name="Marshall W.F."/>
            <person name="Sood P."/>
        </authorList>
    </citation>
    <scope>NUCLEOTIDE SEQUENCE [LARGE SCALE GENOMIC DNA]</scope>
    <source>
        <strain evidence="2">WM001</strain>
    </source>
</reference>
<dbReference type="SMART" id="SM00320">
    <property type="entry name" value="WD40"/>
    <property type="match status" value="7"/>
</dbReference>
<dbReference type="PANTHER" id="PTHR32215:SF0">
    <property type="entry name" value="CILIA- AND FLAGELLA-ASSOCIATED PROTEIN 57"/>
    <property type="match status" value="1"/>
</dbReference>
<keyword evidence="3" id="KW-1185">Reference proteome</keyword>
<dbReference type="InterPro" id="IPR036322">
    <property type="entry name" value="WD40_repeat_dom_sf"/>
</dbReference>
<comment type="caution">
    <text evidence="2">The sequence shown here is derived from an EMBL/GenBank/DDBJ whole genome shotgun (WGS) entry which is preliminary data.</text>
</comment>
<dbReference type="InterPro" id="IPR052993">
    <property type="entry name" value="CFA-57"/>
</dbReference>
<name>A0A1R2CE20_9CILI</name>
<gene>
    <name evidence="2" type="ORF">SteCoe_11025</name>
</gene>